<dbReference type="PANTHER" id="PTHR12645:SF0">
    <property type="entry name" value="FAD-LINKED SULFHYDRYL OXIDASE ALR"/>
    <property type="match status" value="1"/>
</dbReference>
<evidence type="ECO:0000256" key="2">
    <source>
        <dbReference type="ARBA" id="ARBA00012512"/>
    </source>
</evidence>
<dbReference type="GO" id="GO:0005739">
    <property type="term" value="C:mitochondrion"/>
    <property type="evidence" value="ECO:0007669"/>
    <property type="project" value="TreeGrafter"/>
</dbReference>
<feature type="domain" description="ERV/ALR sulfhydryl oxidase" evidence="8">
    <location>
        <begin position="23"/>
        <end position="126"/>
    </location>
</feature>
<protein>
    <recommendedName>
        <fullName evidence="2">thiol oxidase</fullName>
        <ecNumber evidence="2">1.8.3.2</ecNumber>
    </recommendedName>
</protein>
<keyword evidence="7" id="KW-0812">Transmembrane</keyword>
<feature type="transmembrane region" description="Helical" evidence="7">
    <location>
        <begin position="146"/>
        <end position="164"/>
    </location>
</feature>
<name>A0A6C0M4G9_9ZZZZ</name>
<evidence type="ECO:0000256" key="6">
    <source>
        <dbReference type="ARBA" id="ARBA00023157"/>
    </source>
</evidence>
<keyword evidence="7" id="KW-1133">Transmembrane helix</keyword>
<dbReference type="PANTHER" id="PTHR12645">
    <property type="entry name" value="ALR/ERV"/>
    <property type="match status" value="1"/>
</dbReference>
<keyword evidence="6" id="KW-1015">Disulfide bond</keyword>
<evidence type="ECO:0000256" key="1">
    <source>
        <dbReference type="ARBA" id="ARBA00001974"/>
    </source>
</evidence>
<reference evidence="9" key="1">
    <citation type="journal article" date="2020" name="Nature">
        <title>Giant virus diversity and host interactions through global metagenomics.</title>
        <authorList>
            <person name="Schulz F."/>
            <person name="Roux S."/>
            <person name="Paez-Espino D."/>
            <person name="Jungbluth S."/>
            <person name="Walsh D.A."/>
            <person name="Denef V.J."/>
            <person name="McMahon K.D."/>
            <person name="Konstantinidis K.T."/>
            <person name="Eloe-Fadrosh E.A."/>
            <person name="Kyrpides N.C."/>
            <person name="Woyke T."/>
        </authorList>
    </citation>
    <scope>NUCLEOTIDE SEQUENCE</scope>
    <source>
        <strain evidence="9">GVMAG-S-1035124-57</strain>
    </source>
</reference>
<keyword evidence="5" id="KW-0560">Oxidoreductase</keyword>
<organism evidence="9">
    <name type="scientific">viral metagenome</name>
    <dbReference type="NCBI Taxonomy" id="1070528"/>
    <lineage>
        <taxon>unclassified sequences</taxon>
        <taxon>metagenomes</taxon>
        <taxon>organismal metagenomes</taxon>
    </lineage>
</organism>
<dbReference type="AlphaFoldDB" id="A0A6C0M4G9"/>
<dbReference type="GO" id="GO:0050660">
    <property type="term" value="F:flavin adenine dinucleotide binding"/>
    <property type="evidence" value="ECO:0007669"/>
    <property type="project" value="TreeGrafter"/>
</dbReference>
<keyword evidence="3" id="KW-0285">Flavoprotein</keyword>
<dbReference type="SUPFAM" id="SSF69000">
    <property type="entry name" value="FAD-dependent thiol oxidase"/>
    <property type="match status" value="1"/>
</dbReference>
<sequence length="165" mass="19968">MLFLYRLIVKDTHARAHAHKRMNSLDPEVWGPHYWFVLFSMAVTYPERPNDVTIKKYYEFIQNLPLFLPHHQIGNAFSELLDKYPVSPYLDKRESFIKWVHFLHNQINLRLNRDEVSLQDAVNAYYSNYKPKQLRLREEFKYRRKLIYLGVTAVAAVGLYYMYYK</sequence>
<keyword evidence="4" id="KW-0274">FAD</keyword>
<dbReference type="InterPro" id="IPR017905">
    <property type="entry name" value="ERV/ALR_sulphydryl_oxidase"/>
</dbReference>
<proteinExistence type="predicted"/>
<evidence type="ECO:0000256" key="4">
    <source>
        <dbReference type="ARBA" id="ARBA00022827"/>
    </source>
</evidence>
<dbReference type="PROSITE" id="PS51324">
    <property type="entry name" value="ERV_ALR"/>
    <property type="match status" value="1"/>
</dbReference>
<evidence type="ECO:0000256" key="5">
    <source>
        <dbReference type="ARBA" id="ARBA00023002"/>
    </source>
</evidence>
<dbReference type="EMBL" id="MN740631">
    <property type="protein sequence ID" value="QHU36664.1"/>
    <property type="molecule type" value="Genomic_DNA"/>
</dbReference>
<dbReference type="Pfam" id="PF04777">
    <property type="entry name" value="Evr1_Alr"/>
    <property type="match status" value="1"/>
</dbReference>
<dbReference type="GO" id="GO:0016971">
    <property type="term" value="F:flavin-dependent sulfhydryl oxidase activity"/>
    <property type="evidence" value="ECO:0007669"/>
    <property type="project" value="InterPro"/>
</dbReference>
<keyword evidence="7" id="KW-0472">Membrane</keyword>
<evidence type="ECO:0000313" key="9">
    <source>
        <dbReference type="EMBL" id="QHU36664.1"/>
    </source>
</evidence>
<dbReference type="InterPro" id="IPR039799">
    <property type="entry name" value="ALR/ERV"/>
</dbReference>
<evidence type="ECO:0000256" key="3">
    <source>
        <dbReference type="ARBA" id="ARBA00022630"/>
    </source>
</evidence>
<comment type="cofactor">
    <cofactor evidence="1">
        <name>FAD</name>
        <dbReference type="ChEBI" id="CHEBI:57692"/>
    </cofactor>
</comment>
<evidence type="ECO:0000256" key="7">
    <source>
        <dbReference type="SAM" id="Phobius"/>
    </source>
</evidence>
<accession>A0A6C0M4G9</accession>
<dbReference type="EC" id="1.8.3.2" evidence="2"/>
<evidence type="ECO:0000259" key="8">
    <source>
        <dbReference type="PROSITE" id="PS51324"/>
    </source>
</evidence>
<dbReference type="Gene3D" id="1.20.120.310">
    <property type="entry name" value="ERV/ALR sulfhydryl oxidase domain"/>
    <property type="match status" value="1"/>
</dbReference>
<dbReference type="InterPro" id="IPR036774">
    <property type="entry name" value="ERV/ALR_sulphydryl_oxid_sf"/>
</dbReference>